<proteinExistence type="predicted"/>
<sequence length="90" mass="10402">MSRHVWFGRQAATPACTMSPGERNPHEKGLERRRKSVAWKVVQTSHYDLRQLRNDCTYSANMRNMRECGGNDDHGISIEFFATGCRDDQK</sequence>
<protein>
    <submittedName>
        <fullName evidence="2">Uncharacterized protein</fullName>
    </submittedName>
</protein>
<reference evidence="2" key="1">
    <citation type="journal article" date="2018" name="Genome Res.">
        <title>The genomic architecture and molecular evolution of ant odorant receptors.</title>
        <authorList>
            <person name="McKenzie S.K."/>
            <person name="Kronauer D.J.C."/>
        </authorList>
    </citation>
    <scope>NUCLEOTIDE SEQUENCE [LARGE SCALE GENOMIC DNA]</scope>
    <source>
        <strain evidence="2">Clonal line C1</strain>
    </source>
</reference>
<feature type="region of interest" description="Disordered" evidence="1">
    <location>
        <begin position="1"/>
        <end position="33"/>
    </location>
</feature>
<dbReference type="AlphaFoldDB" id="A0A3L8DVC9"/>
<evidence type="ECO:0000256" key="1">
    <source>
        <dbReference type="SAM" id="MobiDB-lite"/>
    </source>
</evidence>
<reference evidence="2" key="2">
    <citation type="submission" date="2018-07" db="EMBL/GenBank/DDBJ databases">
        <authorList>
            <person name="Mckenzie S.K."/>
            <person name="Kronauer D.J.C."/>
        </authorList>
    </citation>
    <scope>NUCLEOTIDE SEQUENCE</scope>
    <source>
        <strain evidence="2">Clonal line C1</strain>
    </source>
</reference>
<comment type="caution">
    <text evidence="2">The sequence shown here is derived from an EMBL/GenBank/DDBJ whole genome shotgun (WGS) entry which is preliminary data.</text>
</comment>
<dbReference type="OrthoDB" id="9985779at2759"/>
<evidence type="ECO:0000313" key="2">
    <source>
        <dbReference type="EMBL" id="RLU23879.1"/>
    </source>
</evidence>
<name>A0A3L8DVC9_OOCBI</name>
<accession>A0A3L8DVC9</accession>
<dbReference type="EMBL" id="QOIP01000004">
    <property type="protein sequence ID" value="RLU23879.1"/>
    <property type="molecule type" value="Genomic_DNA"/>
</dbReference>
<gene>
    <name evidence="2" type="ORF">DMN91_004087</name>
</gene>
<dbReference type="Proteomes" id="UP000279307">
    <property type="component" value="Chromosome 4"/>
</dbReference>
<organism evidence="2">
    <name type="scientific">Ooceraea biroi</name>
    <name type="common">Clonal raider ant</name>
    <name type="synonym">Cerapachys biroi</name>
    <dbReference type="NCBI Taxonomy" id="2015173"/>
    <lineage>
        <taxon>Eukaryota</taxon>
        <taxon>Metazoa</taxon>
        <taxon>Ecdysozoa</taxon>
        <taxon>Arthropoda</taxon>
        <taxon>Hexapoda</taxon>
        <taxon>Insecta</taxon>
        <taxon>Pterygota</taxon>
        <taxon>Neoptera</taxon>
        <taxon>Endopterygota</taxon>
        <taxon>Hymenoptera</taxon>
        <taxon>Apocrita</taxon>
        <taxon>Aculeata</taxon>
        <taxon>Formicoidea</taxon>
        <taxon>Formicidae</taxon>
        <taxon>Dorylinae</taxon>
        <taxon>Ooceraea</taxon>
    </lineage>
</organism>